<evidence type="ECO:0000256" key="2">
    <source>
        <dbReference type="ARBA" id="ARBA00001946"/>
    </source>
</evidence>
<dbReference type="KEGG" id="naq:D0T90_09495"/>
<evidence type="ECO:0000256" key="6">
    <source>
        <dbReference type="ARBA" id="ARBA00023211"/>
    </source>
</evidence>
<dbReference type="Gene3D" id="3.90.79.10">
    <property type="entry name" value="Nucleoside Triphosphate Pyrophosphohydrolase"/>
    <property type="match status" value="1"/>
</dbReference>
<dbReference type="PANTHER" id="PTHR12992:SF11">
    <property type="entry name" value="MITOCHONDRIAL COENZYME A DIPHOSPHATASE NUDT8"/>
    <property type="match status" value="1"/>
</dbReference>
<dbReference type="InterPro" id="IPR015797">
    <property type="entry name" value="NUDIX_hydrolase-like_dom_sf"/>
</dbReference>
<evidence type="ECO:0000313" key="9">
    <source>
        <dbReference type="Proteomes" id="UP000325536"/>
    </source>
</evidence>
<dbReference type="PANTHER" id="PTHR12992">
    <property type="entry name" value="NUDIX HYDROLASE"/>
    <property type="match status" value="1"/>
</dbReference>
<evidence type="ECO:0000313" key="8">
    <source>
        <dbReference type="EMBL" id="QEY25076.1"/>
    </source>
</evidence>
<dbReference type="InterPro" id="IPR000086">
    <property type="entry name" value="NUDIX_hydrolase_dom"/>
</dbReference>
<dbReference type="GO" id="GO:0010945">
    <property type="term" value="F:coenzyme A diphosphatase activity"/>
    <property type="evidence" value="ECO:0007669"/>
    <property type="project" value="InterPro"/>
</dbReference>
<evidence type="ECO:0000256" key="3">
    <source>
        <dbReference type="ARBA" id="ARBA00022723"/>
    </source>
</evidence>
<dbReference type="Proteomes" id="UP000325536">
    <property type="component" value="Chromosome"/>
</dbReference>
<name>A0A5P3MTZ8_NEIAN</name>
<dbReference type="PROSITE" id="PS51462">
    <property type="entry name" value="NUDIX"/>
    <property type="match status" value="1"/>
</dbReference>
<keyword evidence="3" id="KW-0479">Metal-binding</keyword>
<gene>
    <name evidence="8" type="ORF">D0T90_09495</name>
</gene>
<keyword evidence="6" id="KW-0464">Manganese</keyword>
<sequence length="205" mass="23112">MTQPQLAAFLNCAATYPASLEALRNRLLDSNPERARKAAVLLPCLHDGNQWQLLLTRRSEQLRHHTGQISLPGGGREKHDKDFTQTALRETEEETGIPSAAWQTFPQLPPHYTPSGYEVHPVPAIYTAAQPPLLLPDSNEVAEIFYIPLSVVLNPENYAERILHFNGSNLASPTLPYLHYDIWGLTAIILYGLAERYQHHRQYAV</sequence>
<keyword evidence="5" id="KW-0460">Magnesium</keyword>
<dbReference type="OrthoDB" id="9802805at2"/>
<dbReference type="InterPro" id="IPR045121">
    <property type="entry name" value="CoAse"/>
</dbReference>
<keyword evidence="4" id="KW-0378">Hydrolase</keyword>
<evidence type="ECO:0000256" key="4">
    <source>
        <dbReference type="ARBA" id="ARBA00022801"/>
    </source>
</evidence>
<feature type="domain" description="Nudix hydrolase" evidence="7">
    <location>
        <begin position="35"/>
        <end position="171"/>
    </location>
</feature>
<dbReference type="AlphaFoldDB" id="A0A5P3MTZ8"/>
<dbReference type="CDD" id="cd03426">
    <property type="entry name" value="NUDIX_CoAse_Nudt7"/>
    <property type="match status" value="1"/>
</dbReference>
<comment type="cofactor">
    <cofactor evidence="1">
        <name>Mn(2+)</name>
        <dbReference type="ChEBI" id="CHEBI:29035"/>
    </cofactor>
</comment>
<dbReference type="SUPFAM" id="SSF55811">
    <property type="entry name" value="Nudix"/>
    <property type="match status" value="1"/>
</dbReference>
<evidence type="ECO:0000259" key="7">
    <source>
        <dbReference type="PROSITE" id="PS51462"/>
    </source>
</evidence>
<accession>A0A5P3MTZ8</accession>
<dbReference type="Pfam" id="PF00293">
    <property type="entry name" value="NUDIX"/>
    <property type="match status" value="1"/>
</dbReference>
<proteinExistence type="predicted"/>
<evidence type="ECO:0000256" key="1">
    <source>
        <dbReference type="ARBA" id="ARBA00001936"/>
    </source>
</evidence>
<evidence type="ECO:0000256" key="5">
    <source>
        <dbReference type="ARBA" id="ARBA00022842"/>
    </source>
</evidence>
<protein>
    <submittedName>
        <fullName evidence="8">CoA pyrophosphatase</fullName>
    </submittedName>
</protein>
<keyword evidence="9" id="KW-1185">Reference proteome</keyword>
<organism evidence="8 9">
    <name type="scientific">Neisseria animalis</name>
    <dbReference type="NCBI Taxonomy" id="492"/>
    <lineage>
        <taxon>Bacteria</taxon>
        <taxon>Pseudomonadati</taxon>
        <taxon>Pseudomonadota</taxon>
        <taxon>Betaproteobacteria</taxon>
        <taxon>Neisseriales</taxon>
        <taxon>Neisseriaceae</taxon>
        <taxon>Neisseria</taxon>
    </lineage>
</organism>
<dbReference type="EMBL" id="CP031699">
    <property type="protein sequence ID" value="QEY25076.1"/>
    <property type="molecule type" value="Genomic_DNA"/>
</dbReference>
<dbReference type="GO" id="GO:0046872">
    <property type="term" value="F:metal ion binding"/>
    <property type="evidence" value="ECO:0007669"/>
    <property type="project" value="UniProtKB-KW"/>
</dbReference>
<reference evidence="8 9" key="1">
    <citation type="submission" date="2018-08" db="EMBL/GenBank/DDBJ databases">
        <title>Neisseria animalis ATCC 49930 complete genome.</title>
        <authorList>
            <person name="Veseli I.A."/>
            <person name="Mascarenhas dos Santos A.C."/>
            <person name="Buttler R."/>
            <person name="Pombert J.-F."/>
        </authorList>
    </citation>
    <scope>NUCLEOTIDE SEQUENCE [LARGE SCALE GENOMIC DNA]</scope>
    <source>
        <strain evidence="8 9">ATCC 49930</strain>
    </source>
</reference>
<comment type="cofactor">
    <cofactor evidence="2">
        <name>Mg(2+)</name>
        <dbReference type="ChEBI" id="CHEBI:18420"/>
    </cofactor>
</comment>